<accession>A0A7S4GPE7</accession>
<proteinExistence type="inferred from homology"/>
<gene>
    <name evidence="3" type="ORF">OMAR00294_LOCUS2201</name>
</gene>
<dbReference type="AlphaFoldDB" id="A0A7S4GPE7"/>
<dbReference type="CDD" id="cd09121">
    <property type="entry name" value="PLDc_DNaseII_2"/>
    <property type="match status" value="1"/>
</dbReference>
<organism evidence="3">
    <name type="scientific">Oxyrrhis marina</name>
    <name type="common">Dinoflagellate</name>
    <dbReference type="NCBI Taxonomy" id="2969"/>
    <lineage>
        <taxon>Eukaryota</taxon>
        <taxon>Sar</taxon>
        <taxon>Alveolata</taxon>
        <taxon>Dinophyceae</taxon>
        <taxon>Oxyrrhinales</taxon>
        <taxon>Oxyrrhinaceae</taxon>
        <taxon>Oxyrrhis</taxon>
    </lineage>
</organism>
<dbReference type="PROSITE" id="PS51257">
    <property type="entry name" value="PROKAR_LIPOPROTEIN"/>
    <property type="match status" value="1"/>
</dbReference>
<dbReference type="Pfam" id="PF03265">
    <property type="entry name" value="DNase_II"/>
    <property type="match status" value="1"/>
</dbReference>
<sequence>MRVEVVVLTAVSGLSCMSDSGAAVDSFHVLIHPGDGKYSYLEPGSSEFAPSAGSMSTATAGALGLTLKQLYDNHPALAYAFYNDEKPTGETTSYYAHAKGVVAFDGSSGFWLIHSVPKWPPAAASGFGPPLSSTYGQSAFCVTLTAESIEVMAGQQMVARPWIYNASMPSSISSPKLGSWIGGEYDKDSATKTAAIQTKGGNSFTHFAKSKTASNDLYEDVVSPGLKQDLVCETWQNGSGDLGPFCKPQHTWEVVDVKSVEVNGETWTINQDHSKWCVSKSSNYVCVGDMNRQSGQEKRGGGTLCSSDSATYKAFTSAIQGKNSCSGASLV</sequence>
<keyword evidence="2" id="KW-0378">Hydrolase</keyword>
<dbReference type="InterPro" id="IPR004947">
    <property type="entry name" value="DNase_II"/>
</dbReference>
<reference evidence="3" key="1">
    <citation type="submission" date="2021-01" db="EMBL/GenBank/DDBJ databases">
        <authorList>
            <person name="Corre E."/>
            <person name="Pelletier E."/>
            <person name="Niang G."/>
            <person name="Scheremetjew M."/>
            <person name="Finn R."/>
            <person name="Kale V."/>
            <person name="Holt S."/>
            <person name="Cochrane G."/>
            <person name="Meng A."/>
            <person name="Brown T."/>
            <person name="Cohen L."/>
        </authorList>
    </citation>
    <scope>NUCLEOTIDE SEQUENCE</scope>
    <source>
        <strain evidence="3">LB1974</strain>
    </source>
</reference>
<evidence type="ECO:0000256" key="1">
    <source>
        <dbReference type="ARBA" id="ARBA00007527"/>
    </source>
</evidence>
<evidence type="ECO:0000313" key="3">
    <source>
        <dbReference type="EMBL" id="CAE0842929.1"/>
    </source>
</evidence>
<name>A0A7S4GPE7_OXYMA</name>
<dbReference type="CDD" id="cd09120">
    <property type="entry name" value="PLDc_DNaseII_1"/>
    <property type="match status" value="1"/>
</dbReference>
<dbReference type="PANTHER" id="PTHR10858">
    <property type="entry name" value="DEOXYRIBONUCLEASE II"/>
    <property type="match status" value="1"/>
</dbReference>
<dbReference type="EMBL" id="HBJB01002690">
    <property type="protein sequence ID" value="CAE0842929.1"/>
    <property type="molecule type" value="Transcribed_RNA"/>
</dbReference>
<evidence type="ECO:0000256" key="2">
    <source>
        <dbReference type="ARBA" id="ARBA00022801"/>
    </source>
</evidence>
<protein>
    <submittedName>
        <fullName evidence="3">Uncharacterized protein</fullName>
    </submittedName>
</protein>
<dbReference type="PANTHER" id="PTHR10858:SF23">
    <property type="entry name" value="DEOXYRIBONUCLEASE II"/>
    <property type="match status" value="1"/>
</dbReference>
<comment type="similarity">
    <text evidence="1">Belongs to the DNase II family.</text>
</comment>
<dbReference type="GO" id="GO:0004531">
    <property type="term" value="F:deoxyribonuclease II activity"/>
    <property type="evidence" value="ECO:0007669"/>
    <property type="project" value="InterPro"/>
</dbReference>